<dbReference type="EMBL" id="CP019343">
    <property type="protein sequence ID" value="ARN72699.1"/>
    <property type="molecule type" value="Genomic_DNA"/>
</dbReference>
<proteinExistence type="predicted"/>
<protein>
    <submittedName>
        <fullName evidence="1">Uncharacterized protein</fullName>
    </submittedName>
</protein>
<keyword evidence="2" id="KW-1185">Reference proteome</keyword>
<gene>
    <name evidence="1" type="ORF">BST96_00355</name>
</gene>
<dbReference type="AlphaFoldDB" id="A0A1X9NAY0"/>
<evidence type="ECO:0000313" key="2">
    <source>
        <dbReference type="Proteomes" id="UP000193450"/>
    </source>
</evidence>
<evidence type="ECO:0000313" key="1">
    <source>
        <dbReference type="EMBL" id="ARN72699.1"/>
    </source>
</evidence>
<reference evidence="1 2" key="1">
    <citation type="submission" date="2016-11" db="EMBL/GenBank/DDBJ databases">
        <title>Trade-off between light-utilization and light-protection in marine flavobacteria.</title>
        <authorList>
            <person name="Kumagai Y."/>
        </authorList>
    </citation>
    <scope>NUCLEOTIDE SEQUENCE [LARGE SCALE GENOMIC DNA]</scope>
    <source>
        <strain evidence="1 2">NBRC 107125</strain>
    </source>
</reference>
<dbReference type="Proteomes" id="UP000193450">
    <property type="component" value="Chromosome"/>
</dbReference>
<accession>A0A1X9NAY0</accession>
<dbReference type="KEGG" id="osg:BST96_00355"/>
<sequence>MTQGYLTTAYATIINRQHLANKLPRIINTNNLNVIETLFEPFIIEIAEMVAPYSTIALAY</sequence>
<name>A0A1X9NAY0_9GAMM</name>
<organism evidence="1 2">
    <name type="scientific">Oceanicoccus sagamiensis</name>
    <dbReference type="NCBI Taxonomy" id="716816"/>
    <lineage>
        <taxon>Bacteria</taxon>
        <taxon>Pseudomonadati</taxon>
        <taxon>Pseudomonadota</taxon>
        <taxon>Gammaproteobacteria</taxon>
        <taxon>Cellvibrionales</taxon>
        <taxon>Spongiibacteraceae</taxon>
        <taxon>Oceanicoccus</taxon>
    </lineage>
</organism>